<accession>A0A443RUB2</accession>
<dbReference type="SUPFAM" id="SSF56300">
    <property type="entry name" value="Metallo-dependent phosphatases"/>
    <property type="match status" value="1"/>
</dbReference>
<organism evidence="4 5">
    <name type="scientific">Leptotrombidium deliense</name>
    <dbReference type="NCBI Taxonomy" id="299467"/>
    <lineage>
        <taxon>Eukaryota</taxon>
        <taxon>Metazoa</taxon>
        <taxon>Ecdysozoa</taxon>
        <taxon>Arthropoda</taxon>
        <taxon>Chelicerata</taxon>
        <taxon>Arachnida</taxon>
        <taxon>Acari</taxon>
        <taxon>Acariformes</taxon>
        <taxon>Trombidiformes</taxon>
        <taxon>Prostigmata</taxon>
        <taxon>Anystina</taxon>
        <taxon>Parasitengona</taxon>
        <taxon>Trombiculoidea</taxon>
        <taxon>Trombiculidae</taxon>
        <taxon>Leptotrombidium</taxon>
    </lineage>
</organism>
<evidence type="ECO:0000259" key="3">
    <source>
        <dbReference type="Pfam" id="PF00149"/>
    </source>
</evidence>
<dbReference type="GO" id="GO:0005615">
    <property type="term" value="C:extracellular space"/>
    <property type="evidence" value="ECO:0007669"/>
    <property type="project" value="TreeGrafter"/>
</dbReference>
<protein>
    <submittedName>
        <fullName evidence="4">Sphingomyelin phosphodiesterase-like protein</fullName>
    </submittedName>
</protein>
<dbReference type="AlphaFoldDB" id="A0A443RUB2"/>
<evidence type="ECO:0000256" key="2">
    <source>
        <dbReference type="ARBA" id="ARBA00023180"/>
    </source>
</evidence>
<dbReference type="VEuPathDB" id="VectorBase:LDEU013069"/>
<keyword evidence="5" id="KW-1185">Reference proteome</keyword>
<sequence>MHSELAIKIGAVAICRFFDFANAGDCNGYASLFAPHLSYIMKNTNLTASQMCGILMGKKCLSYPPSKYETWKIPLPPQFASKQIKQATSVRKSNVRILHLSDFHFDPLYQPGAVTDCPQKICCREMSKGKGTAGYWGHTTNCDAPLHLLKNLVNHLNTSHATDYDLLFWTGDNNPHDDWMTTADSIVFTSTMTSNLIKKHLSNEKIVFPILGNHEGMPANQLISILRLTMF</sequence>
<evidence type="ECO:0000256" key="1">
    <source>
        <dbReference type="ARBA" id="ARBA00022801"/>
    </source>
</evidence>
<dbReference type="EMBL" id="NCKV01031836">
    <property type="protein sequence ID" value="RWS18971.1"/>
    <property type="molecule type" value="Genomic_DNA"/>
</dbReference>
<comment type="caution">
    <text evidence="4">The sequence shown here is derived from an EMBL/GenBank/DDBJ whole genome shotgun (WGS) entry which is preliminary data.</text>
</comment>
<keyword evidence="1" id="KW-0378">Hydrolase</keyword>
<keyword evidence="2" id="KW-0325">Glycoprotein</keyword>
<dbReference type="Proteomes" id="UP000288716">
    <property type="component" value="Unassembled WGS sequence"/>
</dbReference>
<gene>
    <name evidence="4" type="ORF">B4U80_12379</name>
</gene>
<dbReference type="STRING" id="299467.A0A443RUB2"/>
<name>A0A443RUB2_9ACAR</name>
<proteinExistence type="predicted"/>
<dbReference type="GO" id="GO:0008081">
    <property type="term" value="F:phosphoric diester hydrolase activity"/>
    <property type="evidence" value="ECO:0007669"/>
    <property type="project" value="TreeGrafter"/>
</dbReference>
<dbReference type="InterPro" id="IPR004843">
    <property type="entry name" value="Calcineurin-like_PHP"/>
</dbReference>
<evidence type="ECO:0000313" key="4">
    <source>
        <dbReference type="EMBL" id="RWS18971.1"/>
    </source>
</evidence>
<dbReference type="PANTHER" id="PTHR10340">
    <property type="entry name" value="SPHINGOMYELIN PHOSPHODIESTERASE"/>
    <property type="match status" value="1"/>
</dbReference>
<feature type="domain" description="Calcineurin-like phosphoesterase" evidence="3">
    <location>
        <begin position="96"/>
        <end position="215"/>
    </location>
</feature>
<reference evidence="4 5" key="1">
    <citation type="journal article" date="2018" name="Gigascience">
        <title>Genomes of trombidid mites reveal novel predicted allergens and laterally-transferred genes associated with secondary metabolism.</title>
        <authorList>
            <person name="Dong X."/>
            <person name="Chaisiri K."/>
            <person name="Xia D."/>
            <person name="Armstrong S.D."/>
            <person name="Fang Y."/>
            <person name="Donnelly M.J."/>
            <person name="Kadowaki T."/>
            <person name="McGarry J.W."/>
            <person name="Darby A.C."/>
            <person name="Makepeace B.L."/>
        </authorList>
    </citation>
    <scope>NUCLEOTIDE SEQUENCE [LARGE SCALE GENOMIC DNA]</scope>
    <source>
        <strain evidence="4">UoL-UT</strain>
    </source>
</reference>
<dbReference type="Pfam" id="PF00149">
    <property type="entry name" value="Metallophos"/>
    <property type="match status" value="1"/>
</dbReference>
<dbReference type="OrthoDB" id="6509770at2759"/>
<dbReference type="PANTHER" id="PTHR10340:SF34">
    <property type="entry name" value="SPHINGOMYELIN PHOSPHODIESTERASE"/>
    <property type="match status" value="1"/>
</dbReference>
<dbReference type="InterPro" id="IPR029052">
    <property type="entry name" value="Metallo-depent_PP-like"/>
</dbReference>
<evidence type="ECO:0000313" key="5">
    <source>
        <dbReference type="Proteomes" id="UP000288716"/>
    </source>
</evidence>